<dbReference type="AlphaFoldDB" id="A0A1H9I0Z4"/>
<dbReference type="Pfam" id="PF00496">
    <property type="entry name" value="SBP_bac_5"/>
    <property type="match status" value="1"/>
</dbReference>
<gene>
    <name evidence="4" type="ORF">SAMN03080615_02358</name>
</gene>
<dbReference type="PIRSF" id="PIRSF002741">
    <property type="entry name" value="MppA"/>
    <property type="match status" value="1"/>
</dbReference>
<dbReference type="OrthoDB" id="9803988at2"/>
<evidence type="ECO:0000259" key="3">
    <source>
        <dbReference type="Pfam" id="PF00496"/>
    </source>
</evidence>
<feature type="domain" description="Solute-binding protein family 5" evidence="3">
    <location>
        <begin position="107"/>
        <end position="515"/>
    </location>
</feature>
<proteinExistence type="predicted"/>
<keyword evidence="5" id="KW-1185">Reference proteome</keyword>
<dbReference type="EMBL" id="FOGB01000006">
    <property type="protein sequence ID" value="SEQ68271.1"/>
    <property type="molecule type" value="Genomic_DNA"/>
</dbReference>
<feature type="chain" id="PRO_5011491890" evidence="2">
    <location>
        <begin position="31"/>
        <end position="606"/>
    </location>
</feature>
<dbReference type="Proteomes" id="UP000198749">
    <property type="component" value="Unassembled WGS sequence"/>
</dbReference>
<dbReference type="GO" id="GO:0042884">
    <property type="term" value="P:microcin transport"/>
    <property type="evidence" value="ECO:0007669"/>
    <property type="project" value="TreeGrafter"/>
</dbReference>
<dbReference type="InterPro" id="IPR030678">
    <property type="entry name" value="Peptide/Ni-bd"/>
</dbReference>
<evidence type="ECO:0000256" key="1">
    <source>
        <dbReference type="ARBA" id="ARBA00022729"/>
    </source>
</evidence>
<protein>
    <submittedName>
        <fullName evidence="4">Microcin C transport system substrate-binding protein</fullName>
    </submittedName>
</protein>
<dbReference type="PANTHER" id="PTHR30290">
    <property type="entry name" value="PERIPLASMIC BINDING COMPONENT OF ABC TRANSPORTER"/>
    <property type="match status" value="1"/>
</dbReference>
<dbReference type="PANTHER" id="PTHR30290:SF64">
    <property type="entry name" value="ABC TRANSPORTER PERIPLASMIC BINDING PROTEIN"/>
    <property type="match status" value="1"/>
</dbReference>
<feature type="signal peptide" evidence="2">
    <location>
        <begin position="1"/>
        <end position="30"/>
    </location>
</feature>
<dbReference type="SUPFAM" id="SSF53850">
    <property type="entry name" value="Periplasmic binding protein-like II"/>
    <property type="match status" value="1"/>
</dbReference>
<evidence type="ECO:0000313" key="5">
    <source>
        <dbReference type="Proteomes" id="UP000198749"/>
    </source>
</evidence>
<dbReference type="FunFam" id="3.10.105.10:FF:000005">
    <property type="entry name" value="ABC transporter substrate-binding protein"/>
    <property type="match status" value="1"/>
</dbReference>
<dbReference type="RefSeq" id="WP_091358271.1">
    <property type="nucleotide sequence ID" value="NZ_AP025284.1"/>
</dbReference>
<reference evidence="5" key="1">
    <citation type="submission" date="2016-10" db="EMBL/GenBank/DDBJ databases">
        <authorList>
            <person name="Varghese N."/>
            <person name="Submissions S."/>
        </authorList>
    </citation>
    <scope>NUCLEOTIDE SEQUENCE [LARGE SCALE GENOMIC DNA]</scope>
    <source>
        <strain evidence="5">DSM 18887</strain>
    </source>
</reference>
<dbReference type="InterPro" id="IPR000914">
    <property type="entry name" value="SBP_5_dom"/>
</dbReference>
<dbReference type="STRING" id="355243.SAMN03080615_02358"/>
<sequence length="606" mass="68945">MNFKQLSKQISTLCLLSATLICTLTSPLHAAAPQHGISMYGDLKYPPGFKHFDYVNPDAPKGGDVSEDALGTFDSFNGFIIKGAAADGIGLIYDSLLTKAQDEPFSLYGLLAESLEVADDRSWVIFNLNPDAKFSDGQPVTAEDVVYTFKLLREQGAPFYRSYYHDIANIEALSSQRVKFTFNASQNRELALIVGEVSILPKHYWEGRDFSKPGLEIPVGSGPYLIDSFDAGRTITYRRNPNYWGKDLPVNRGRFNFDTIRYDYYKDGNVALEAFKGGEYDFRQEFSSKQWATGYTGTVFDEGKIITRTQVHENPTGMQAFILNTRKSYFSDARVREALAYAFDFKWTNKNIFYNAYTRTNSYFSNSEMAATELPTEKELKILEPIRDQVPPEVFTQVYKAPTTNGDGNIRGQLRTALRLLKSAGWELKDGLLLGPDGKQMSFEILLVQPTFERVVAPFARNLERMGIKPSIRIIDASQYINRVRSFDFDVIVSGFGQSISPGNEQREFWHSSTADQPGSRNLIGIKNPAVDYLVDQIIQAPDREQLVLRTRALDRVLQWNHYVIPQYHINSYRVAYWDKFDFPKVHPKYSLGFDTWWVKPEKTGQ</sequence>
<name>A0A1H9I0Z4_9GAMM</name>
<dbReference type="CDD" id="cd08497">
    <property type="entry name" value="MbnE-like"/>
    <property type="match status" value="1"/>
</dbReference>
<accession>A0A1H9I0Z4</accession>
<dbReference type="InterPro" id="IPR039424">
    <property type="entry name" value="SBP_5"/>
</dbReference>
<evidence type="ECO:0000313" key="4">
    <source>
        <dbReference type="EMBL" id="SEQ68271.1"/>
    </source>
</evidence>
<dbReference type="GO" id="GO:0015833">
    <property type="term" value="P:peptide transport"/>
    <property type="evidence" value="ECO:0007669"/>
    <property type="project" value="TreeGrafter"/>
</dbReference>
<dbReference type="GO" id="GO:1904680">
    <property type="term" value="F:peptide transmembrane transporter activity"/>
    <property type="evidence" value="ECO:0007669"/>
    <property type="project" value="TreeGrafter"/>
</dbReference>
<dbReference type="GO" id="GO:0043190">
    <property type="term" value="C:ATP-binding cassette (ABC) transporter complex"/>
    <property type="evidence" value="ECO:0007669"/>
    <property type="project" value="InterPro"/>
</dbReference>
<organism evidence="4 5">
    <name type="scientific">Amphritea atlantica</name>
    <dbReference type="NCBI Taxonomy" id="355243"/>
    <lineage>
        <taxon>Bacteria</taxon>
        <taxon>Pseudomonadati</taxon>
        <taxon>Pseudomonadota</taxon>
        <taxon>Gammaproteobacteria</taxon>
        <taxon>Oceanospirillales</taxon>
        <taxon>Oceanospirillaceae</taxon>
        <taxon>Amphritea</taxon>
    </lineage>
</organism>
<evidence type="ECO:0000256" key="2">
    <source>
        <dbReference type="SAM" id="SignalP"/>
    </source>
</evidence>
<dbReference type="Gene3D" id="3.40.190.10">
    <property type="entry name" value="Periplasmic binding protein-like II"/>
    <property type="match status" value="1"/>
</dbReference>
<keyword evidence="1 2" id="KW-0732">Signal</keyword>
<dbReference type="GO" id="GO:0030288">
    <property type="term" value="C:outer membrane-bounded periplasmic space"/>
    <property type="evidence" value="ECO:0007669"/>
    <property type="project" value="TreeGrafter"/>
</dbReference>
<dbReference type="Gene3D" id="3.10.105.10">
    <property type="entry name" value="Dipeptide-binding Protein, Domain 3"/>
    <property type="match status" value="1"/>
</dbReference>